<dbReference type="PANTHER" id="PTHR47025">
    <property type="entry name" value="AUTOIMMUNE REGULATOR"/>
    <property type="match status" value="1"/>
</dbReference>
<keyword evidence="3 6" id="KW-0863">Zinc-finger</keyword>
<comment type="subcellular location">
    <subcellularLocation>
        <location evidence="1">Nucleus</location>
    </subcellularLocation>
</comment>
<feature type="region of interest" description="Disordered" evidence="7">
    <location>
        <begin position="27"/>
        <end position="126"/>
    </location>
</feature>
<protein>
    <submittedName>
        <fullName evidence="9">Increased DNA methylation 1</fullName>
    </submittedName>
</protein>
<evidence type="ECO:0000256" key="3">
    <source>
        <dbReference type="ARBA" id="ARBA00022771"/>
    </source>
</evidence>
<dbReference type="AlphaFoldDB" id="A0AAW2Y4E6"/>
<evidence type="ECO:0000256" key="5">
    <source>
        <dbReference type="ARBA" id="ARBA00023242"/>
    </source>
</evidence>
<dbReference type="GO" id="GO:0005634">
    <property type="term" value="C:nucleus"/>
    <property type="evidence" value="ECO:0007669"/>
    <property type="project" value="UniProtKB-SubCell"/>
</dbReference>
<evidence type="ECO:0000256" key="7">
    <source>
        <dbReference type="SAM" id="MobiDB-lite"/>
    </source>
</evidence>
<dbReference type="GO" id="GO:0003682">
    <property type="term" value="F:chromatin binding"/>
    <property type="evidence" value="ECO:0007669"/>
    <property type="project" value="TreeGrafter"/>
</dbReference>
<dbReference type="PANTHER" id="PTHR47025:SF2">
    <property type="entry name" value="AUTOIMMUNE REGULATOR"/>
    <property type="match status" value="1"/>
</dbReference>
<feature type="compositionally biased region" description="Basic and acidic residues" evidence="7">
    <location>
        <begin position="64"/>
        <end position="83"/>
    </location>
</feature>
<dbReference type="SUPFAM" id="SSF57903">
    <property type="entry name" value="FYVE/PHD zinc finger"/>
    <property type="match status" value="1"/>
</dbReference>
<dbReference type="Pfam" id="PF16135">
    <property type="entry name" value="TDBD"/>
    <property type="match status" value="1"/>
</dbReference>
<feature type="compositionally biased region" description="Basic residues" evidence="7">
    <location>
        <begin position="116"/>
        <end position="126"/>
    </location>
</feature>
<evidence type="ECO:0000256" key="2">
    <source>
        <dbReference type="ARBA" id="ARBA00022723"/>
    </source>
</evidence>
<dbReference type="GO" id="GO:0042393">
    <property type="term" value="F:histone binding"/>
    <property type="evidence" value="ECO:0007669"/>
    <property type="project" value="TreeGrafter"/>
</dbReference>
<dbReference type="GO" id="GO:0000977">
    <property type="term" value="F:RNA polymerase II transcription regulatory region sequence-specific DNA binding"/>
    <property type="evidence" value="ECO:0007669"/>
    <property type="project" value="TreeGrafter"/>
</dbReference>
<evidence type="ECO:0000256" key="4">
    <source>
        <dbReference type="ARBA" id="ARBA00022833"/>
    </source>
</evidence>
<organism evidence="9">
    <name type="scientific">Sesamum latifolium</name>
    <dbReference type="NCBI Taxonomy" id="2727402"/>
    <lineage>
        <taxon>Eukaryota</taxon>
        <taxon>Viridiplantae</taxon>
        <taxon>Streptophyta</taxon>
        <taxon>Embryophyta</taxon>
        <taxon>Tracheophyta</taxon>
        <taxon>Spermatophyta</taxon>
        <taxon>Magnoliopsida</taxon>
        <taxon>eudicotyledons</taxon>
        <taxon>Gunneridae</taxon>
        <taxon>Pentapetalae</taxon>
        <taxon>asterids</taxon>
        <taxon>lamiids</taxon>
        <taxon>Lamiales</taxon>
        <taxon>Pedaliaceae</taxon>
        <taxon>Sesamum</taxon>
    </lineage>
</organism>
<dbReference type="InterPro" id="IPR019786">
    <property type="entry name" value="Zinc_finger_PHD-type_CS"/>
</dbReference>
<dbReference type="PROSITE" id="PS50016">
    <property type="entry name" value="ZF_PHD_2"/>
    <property type="match status" value="1"/>
</dbReference>
<dbReference type="GO" id="GO:0008270">
    <property type="term" value="F:zinc ion binding"/>
    <property type="evidence" value="ECO:0007669"/>
    <property type="project" value="UniProtKB-KW"/>
</dbReference>
<dbReference type="InterPro" id="IPR032308">
    <property type="entry name" value="TDBD"/>
</dbReference>
<dbReference type="EMBL" id="JACGWN010000002">
    <property type="protein sequence ID" value="KAL0460614.1"/>
    <property type="molecule type" value="Genomic_DNA"/>
</dbReference>
<accession>A0AAW2Y4E6</accession>
<dbReference type="Gene3D" id="3.30.40.10">
    <property type="entry name" value="Zinc/RING finger domain, C3HC4 (zinc finger)"/>
    <property type="match status" value="1"/>
</dbReference>
<feature type="compositionally biased region" description="Polar residues" evidence="7">
    <location>
        <begin position="41"/>
        <end position="58"/>
    </location>
</feature>
<dbReference type="PROSITE" id="PS01359">
    <property type="entry name" value="ZF_PHD_1"/>
    <property type="match status" value="1"/>
</dbReference>
<dbReference type="GO" id="GO:0045944">
    <property type="term" value="P:positive regulation of transcription by RNA polymerase II"/>
    <property type="evidence" value="ECO:0007669"/>
    <property type="project" value="TreeGrafter"/>
</dbReference>
<name>A0AAW2Y4E6_9LAMI</name>
<keyword evidence="5" id="KW-0539">Nucleus</keyword>
<dbReference type="Pfam" id="PF23011">
    <property type="entry name" value="PHD-1st_NSD"/>
    <property type="match status" value="1"/>
</dbReference>
<dbReference type="InterPro" id="IPR013083">
    <property type="entry name" value="Znf_RING/FYVE/PHD"/>
</dbReference>
<dbReference type="InterPro" id="IPR059153">
    <property type="entry name" value="NSD_PHD-1st"/>
</dbReference>
<proteinExistence type="predicted"/>
<dbReference type="InterPro" id="IPR011011">
    <property type="entry name" value="Znf_FYVE_PHD"/>
</dbReference>
<dbReference type="SMART" id="SM00249">
    <property type="entry name" value="PHD"/>
    <property type="match status" value="1"/>
</dbReference>
<feature type="compositionally biased region" description="Low complexity" evidence="7">
    <location>
        <begin position="85"/>
        <end position="106"/>
    </location>
</feature>
<sequence length="327" mass="35583">MDSGEIVVSSIRTGMKREFAMMMKAQSEVGVLPAGRRRTTRSQSTVGSSTGNVQSANKVSRKVKGSESKECDASDARISDTSRRSPLAGPSAPASSSCPPVVPKSAQISSDSQPQTKRKGKLTRKDLRMHKSVLAEDVLPEGTALSYVLHGEKKLEGYKKDGGIFCTCCREVVSPSQFEAHAGFASRRKPYMSIYTSNGVSLHQLSLELSKSRKSSTEEHDDLCSICEDGGDLLCCANCPRAFHIECVGLSVIPQGIWYCKYCKNMFEKEKLAEADANAIAAGRVPGVDPLEAITQRCIHIVETFEPDIGGCAICRFSLLYFFLHLL</sequence>
<reference evidence="9" key="2">
    <citation type="journal article" date="2024" name="Plant">
        <title>Genomic evolution and insights into agronomic trait innovations of Sesamum species.</title>
        <authorList>
            <person name="Miao H."/>
            <person name="Wang L."/>
            <person name="Qu L."/>
            <person name="Liu H."/>
            <person name="Sun Y."/>
            <person name="Le M."/>
            <person name="Wang Q."/>
            <person name="Wei S."/>
            <person name="Zheng Y."/>
            <person name="Lin W."/>
            <person name="Duan Y."/>
            <person name="Cao H."/>
            <person name="Xiong S."/>
            <person name="Wang X."/>
            <person name="Wei L."/>
            <person name="Li C."/>
            <person name="Ma Q."/>
            <person name="Ju M."/>
            <person name="Zhao R."/>
            <person name="Li G."/>
            <person name="Mu C."/>
            <person name="Tian Q."/>
            <person name="Mei H."/>
            <person name="Zhang T."/>
            <person name="Gao T."/>
            <person name="Zhang H."/>
        </authorList>
    </citation>
    <scope>NUCLEOTIDE SEQUENCE</scope>
    <source>
        <strain evidence="9">KEN1</strain>
    </source>
</reference>
<gene>
    <name evidence="9" type="ORF">Slati_0688600</name>
</gene>
<keyword evidence="4" id="KW-0862">Zinc</keyword>
<dbReference type="InterPro" id="IPR001965">
    <property type="entry name" value="Znf_PHD"/>
</dbReference>
<evidence type="ECO:0000256" key="6">
    <source>
        <dbReference type="PROSITE-ProRule" id="PRU00146"/>
    </source>
</evidence>
<dbReference type="InterPro" id="IPR019787">
    <property type="entry name" value="Znf_PHD-finger"/>
</dbReference>
<feature type="domain" description="PHD-type" evidence="8">
    <location>
        <begin position="221"/>
        <end position="266"/>
    </location>
</feature>
<reference evidence="9" key="1">
    <citation type="submission" date="2020-06" db="EMBL/GenBank/DDBJ databases">
        <authorList>
            <person name="Li T."/>
            <person name="Hu X."/>
            <person name="Zhang T."/>
            <person name="Song X."/>
            <person name="Zhang H."/>
            <person name="Dai N."/>
            <person name="Sheng W."/>
            <person name="Hou X."/>
            <person name="Wei L."/>
        </authorList>
    </citation>
    <scope>NUCLEOTIDE SEQUENCE</scope>
    <source>
        <strain evidence="9">KEN1</strain>
        <tissue evidence="9">Leaf</tissue>
    </source>
</reference>
<evidence type="ECO:0000256" key="1">
    <source>
        <dbReference type="ARBA" id="ARBA00004123"/>
    </source>
</evidence>
<evidence type="ECO:0000259" key="8">
    <source>
        <dbReference type="PROSITE" id="PS50016"/>
    </source>
</evidence>
<keyword evidence="2" id="KW-0479">Metal-binding</keyword>
<comment type="caution">
    <text evidence="9">The sequence shown here is derived from an EMBL/GenBank/DDBJ whole genome shotgun (WGS) entry which is preliminary data.</text>
</comment>
<evidence type="ECO:0000313" key="9">
    <source>
        <dbReference type="EMBL" id="KAL0460614.1"/>
    </source>
</evidence>